<feature type="binding site" evidence="13">
    <location>
        <position position="350"/>
    </location>
    <ligand>
        <name>[4Fe-4S] cluster</name>
        <dbReference type="ChEBI" id="CHEBI:49883"/>
    </ligand>
</feature>
<keyword evidence="6 13" id="KW-0004">4Fe-4S</keyword>
<dbReference type="FunFam" id="3.30.499.10:FF:000007">
    <property type="entry name" value="3-isopropylmalate dehydratase large subunit"/>
    <property type="match status" value="1"/>
</dbReference>
<comment type="caution">
    <text evidence="15">The sequence shown here is derived from an EMBL/GenBank/DDBJ whole genome shotgun (WGS) entry which is preliminary data.</text>
</comment>
<accession>A0A941CXB6</accession>
<dbReference type="NCBIfam" id="NF009116">
    <property type="entry name" value="PRK12466.1"/>
    <property type="match status" value="1"/>
</dbReference>
<keyword evidence="7 13" id="KW-0028">Amino-acid biosynthesis</keyword>
<name>A0A941CXB6_9CAUL</name>
<dbReference type="InterPro" id="IPR050067">
    <property type="entry name" value="IPM_dehydratase_rel_enz"/>
</dbReference>
<dbReference type="PROSITE" id="PS00450">
    <property type="entry name" value="ACONITASE_1"/>
    <property type="match status" value="1"/>
</dbReference>
<dbReference type="CDD" id="cd01583">
    <property type="entry name" value="IPMI"/>
    <property type="match status" value="1"/>
</dbReference>
<dbReference type="AlphaFoldDB" id="A0A941CXB6"/>
<comment type="pathway">
    <text evidence="3 13">Amino-acid biosynthesis; L-leucine biosynthesis; L-leucine from 3-methyl-2-oxobutanoate: step 2/4.</text>
</comment>
<evidence type="ECO:0000256" key="10">
    <source>
        <dbReference type="ARBA" id="ARBA00023014"/>
    </source>
</evidence>
<dbReference type="InterPro" id="IPR036008">
    <property type="entry name" value="Aconitase_4Fe-4S_dom"/>
</dbReference>
<comment type="similarity">
    <text evidence="13">Belongs to the aconitase/IPM isomerase family. LeuC type 1 subfamily.</text>
</comment>
<evidence type="ECO:0000256" key="2">
    <source>
        <dbReference type="ARBA" id="ARBA00002695"/>
    </source>
</evidence>
<dbReference type="Proteomes" id="UP000622580">
    <property type="component" value="Unassembled WGS sequence"/>
</dbReference>
<comment type="function">
    <text evidence="2 13">Catalyzes the isomerization between 2-isopropylmalate and 3-isopropylmalate, via the formation of 2-isopropylmaleate.</text>
</comment>
<evidence type="ECO:0000256" key="6">
    <source>
        <dbReference type="ARBA" id="ARBA00022485"/>
    </source>
</evidence>
<dbReference type="GO" id="GO:0046872">
    <property type="term" value="F:metal ion binding"/>
    <property type="evidence" value="ECO:0007669"/>
    <property type="project" value="UniProtKB-KW"/>
</dbReference>
<comment type="catalytic activity">
    <reaction evidence="1 13">
        <text>(2R,3S)-3-isopropylmalate = (2S)-2-isopropylmalate</text>
        <dbReference type="Rhea" id="RHEA:32287"/>
        <dbReference type="ChEBI" id="CHEBI:1178"/>
        <dbReference type="ChEBI" id="CHEBI:35121"/>
        <dbReference type="EC" id="4.2.1.33"/>
    </reaction>
</comment>
<dbReference type="NCBIfam" id="TIGR00170">
    <property type="entry name" value="leuC"/>
    <property type="match status" value="1"/>
</dbReference>
<protein>
    <recommendedName>
        <fullName evidence="13">3-isopropylmalate dehydratase large subunit</fullName>
        <ecNumber evidence="13">4.2.1.33</ecNumber>
    </recommendedName>
    <alternativeName>
        <fullName evidence="13">Alpha-IPM isomerase</fullName>
        <shortName evidence="13">IPMI</shortName>
    </alternativeName>
    <alternativeName>
        <fullName evidence="13">Isopropylmalate isomerase</fullName>
    </alternativeName>
</protein>
<dbReference type="NCBIfam" id="NF004016">
    <property type="entry name" value="PRK05478.1"/>
    <property type="match status" value="1"/>
</dbReference>
<evidence type="ECO:0000256" key="4">
    <source>
        <dbReference type="ARBA" id="ARBA00011271"/>
    </source>
</evidence>
<dbReference type="InterPro" id="IPR018136">
    <property type="entry name" value="Aconitase_4Fe-4S_BS"/>
</dbReference>
<dbReference type="InterPro" id="IPR015931">
    <property type="entry name" value="Acnase/IPM_dHydase_lsu_aba_1/3"/>
</dbReference>
<evidence type="ECO:0000256" key="8">
    <source>
        <dbReference type="ARBA" id="ARBA00022723"/>
    </source>
</evidence>
<keyword evidence="11 13" id="KW-0456">Lyase</keyword>
<evidence type="ECO:0000313" key="16">
    <source>
        <dbReference type="Proteomes" id="UP000622580"/>
    </source>
</evidence>
<dbReference type="GO" id="GO:0009098">
    <property type="term" value="P:L-leucine biosynthetic process"/>
    <property type="evidence" value="ECO:0007669"/>
    <property type="project" value="UniProtKB-UniRule"/>
</dbReference>
<evidence type="ECO:0000256" key="7">
    <source>
        <dbReference type="ARBA" id="ARBA00022605"/>
    </source>
</evidence>
<organism evidence="15 16">
    <name type="scientific">Phenylobacterium glaciei</name>
    <dbReference type="NCBI Taxonomy" id="2803784"/>
    <lineage>
        <taxon>Bacteria</taxon>
        <taxon>Pseudomonadati</taxon>
        <taxon>Pseudomonadota</taxon>
        <taxon>Alphaproteobacteria</taxon>
        <taxon>Caulobacterales</taxon>
        <taxon>Caulobacteraceae</taxon>
        <taxon>Phenylobacterium</taxon>
    </lineage>
</organism>
<comment type="cofactor">
    <cofactor evidence="13">
        <name>[4Fe-4S] cluster</name>
        <dbReference type="ChEBI" id="CHEBI:49883"/>
    </cofactor>
    <text evidence="13">Binds 1 [4Fe-4S] cluster per subunit.</text>
</comment>
<dbReference type="EMBL" id="JAGSGD010000001">
    <property type="protein sequence ID" value="MBR7618072.1"/>
    <property type="molecule type" value="Genomic_DNA"/>
</dbReference>
<dbReference type="InterPro" id="IPR033941">
    <property type="entry name" value="IPMI_cat"/>
</dbReference>
<feature type="binding site" evidence="13">
    <location>
        <position position="418"/>
    </location>
    <ligand>
        <name>[4Fe-4S] cluster</name>
        <dbReference type="ChEBI" id="CHEBI:49883"/>
    </ligand>
</feature>
<keyword evidence="12 13" id="KW-0100">Branched-chain amino acid biosynthesis</keyword>
<dbReference type="GO" id="GO:0051539">
    <property type="term" value="F:4 iron, 4 sulfur cluster binding"/>
    <property type="evidence" value="ECO:0007669"/>
    <property type="project" value="UniProtKB-KW"/>
</dbReference>
<dbReference type="PRINTS" id="PR00415">
    <property type="entry name" value="ACONITASE"/>
</dbReference>
<keyword evidence="9 13" id="KW-0408">Iron</keyword>
<feature type="binding site" evidence="13">
    <location>
        <position position="415"/>
    </location>
    <ligand>
        <name>[4Fe-4S] cluster</name>
        <dbReference type="ChEBI" id="CHEBI:49883"/>
    </ligand>
</feature>
<comment type="subunit">
    <text evidence="4 13">Heterodimer of LeuC and LeuD.</text>
</comment>
<dbReference type="GO" id="GO:0003861">
    <property type="term" value="F:3-isopropylmalate dehydratase activity"/>
    <property type="evidence" value="ECO:0007669"/>
    <property type="project" value="UniProtKB-UniRule"/>
</dbReference>
<proteinExistence type="inferred from homology"/>
<evidence type="ECO:0000256" key="13">
    <source>
        <dbReference type="HAMAP-Rule" id="MF_01026"/>
    </source>
</evidence>
<feature type="domain" description="Aconitase/3-isopropylmalate dehydratase large subunit alpha/beta/alpha" evidence="14">
    <location>
        <begin position="8"/>
        <end position="465"/>
    </location>
</feature>
<dbReference type="SUPFAM" id="SSF53732">
    <property type="entry name" value="Aconitase iron-sulfur domain"/>
    <property type="match status" value="1"/>
</dbReference>
<evidence type="ECO:0000256" key="12">
    <source>
        <dbReference type="ARBA" id="ARBA00023304"/>
    </source>
</evidence>
<evidence type="ECO:0000256" key="1">
    <source>
        <dbReference type="ARBA" id="ARBA00000491"/>
    </source>
</evidence>
<dbReference type="HAMAP" id="MF_01026">
    <property type="entry name" value="LeuC_type1"/>
    <property type="match status" value="1"/>
</dbReference>
<dbReference type="Pfam" id="PF00330">
    <property type="entry name" value="Aconitase"/>
    <property type="match status" value="1"/>
</dbReference>
<dbReference type="InterPro" id="IPR001030">
    <property type="entry name" value="Acoase/IPM_deHydtase_lsu_aba"/>
</dbReference>
<evidence type="ECO:0000256" key="5">
    <source>
        <dbReference type="ARBA" id="ARBA00022430"/>
    </source>
</evidence>
<dbReference type="PANTHER" id="PTHR43822">
    <property type="entry name" value="HOMOACONITASE, MITOCHONDRIAL-RELATED"/>
    <property type="match status" value="1"/>
</dbReference>
<dbReference type="RefSeq" id="WP_215337805.1">
    <property type="nucleotide sequence ID" value="NZ_JAGSGD010000001.1"/>
</dbReference>
<dbReference type="PROSITE" id="PS01244">
    <property type="entry name" value="ACONITASE_2"/>
    <property type="match status" value="1"/>
</dbReference>
<dbReference type="Gene3D" id="3.30.499.10">
    <property type="entry name" value="Aconitase, domain 3"/>
    <property type="match status" value="2"/>
</dbReference>
<dbReference type="InterPro" id="IPR004430">
    <property type="entry name" value="3-IsopropMal_deHydase_lsu"/>
</dbReference>
<evidence type="ECO:0000256" key="11">
    <source>
        <dbReference type="ARBA" id="ARBA00023239"/>
    </source>
</evidence>
<keyword evidence="16" id="KW-1185">Reference proteome</keyword>
<evidence type="ECO:0000259" key="14">
    <source>
        <dbReference type="Pfam" id="PF00330"/>
    </source>
</evidence>
<evidence type="ECO:0000313" key="15">
    <source>
        <dbReference type="EMBL" id="MBR7618072.1"/>
    </source>
</evidence>
<evidence type="ECO:0000256" key="9">
    <source>
        <dbReference type="ARBA" id="ARBA00023004"/>
    </source>
</evidence>
<keyword evidence="5 13" id="KW-0432">Leucine biosynthesis</keyword>
<dbReference type="PANTHER" id="PTHR43822:SF9">
    <property type="entry name" value="3-ISOPROPYLMALATE DEHYDRATASE"/>
    <property type="match status" value="1"/>
</dbReference>
<dbReference type="EC" id="4.2.1.33" evidence="13"/>
<reference evidence="15" key="1">
    <citation type="submission" date="2021-04" db="EMBL/GenBank/DDBJ databases">
        <title>Draft genome assembly of strain Phenylobacterium sp. 20VBR1 using MiniION and Illumina platforms.</title>
        <authorList>
            <person name="Thomas F.A."/>
            <person name="Krishnan K.P."/>
            <person name="Sinha R.K."/>
        </authorList>
    </citation>
    <scope>NUCLEOTIDE SEQUENCE</scope>
    <source>
        <strain evidence="15">20VBR1</strain>
    </source>
</reference>
<keyword evidence="10 13" id="KW-0411">Iron-sulfur</keyword>
<gene>
    <name evidence="13 15" type="primary">leuC</name>
    <name evidence="15" type="ORF">JKL49_01620</name>
</gene>
<evidence type="ECO:0000256" key="3">
    <source>
        <dbReference type="ARBA" id="ARBA00004729"/>
    </source>
</evidence>
<sequence length="475" mass="50164">MSGKTLYDKIWDAHVVAEQDGEAILYIDLHLIHEVTTPQAFAGLRAAGRPVRRPDRTLAVADHNVPTEGQALGVGAVADEEARLQLQTLERNVKDAGIEFFPMGDIRNGIVHVVGPEQGRTQPGMTIVCGDSHTSTHGAFGALAQGIGTSEVEHVLATQTLRQKKSKNLRVTVNGTRGPGVGAKDFALAIVGAIGTAGGTGSVIEYAGEAIAGLSMEGRMTLCNLAIEAGARAGLVAPDQTTYDYMVGRPATPKGAAWEMALAHWKTFFSDDDAVFDREVVLDAAQIAPTVTWGTSPEDVVAVTGHVPAPESFATPDKRASAERALDYMGLTAGQLISDAKVDVVFIGSCTNSRIEDLRAAAEVAQHAFLNGRLVAPHVRAMVVPGSGLVKEQAEEEGLDAIFKAAGFDWREPGCSMCLGMNPDRLAPGERCASTSNRNFEGRQGRGGRTHLMSPAMAAAAAIAGHIVDVREMMK</sequence>
<keyword evidence="8 13" id="KW-0479">Metal-binding</keyword>